<dbReference type="AlphaFoldDB" id="A0A5B1L721"/>
<protein>
    <submittedName>
        <fullName evidence="2">Phosphotransferase</fullName>
    </submittedName>
</protein>
<proteinExistence type="predicted"/>
<dbReference type="InterPro" id="IPR052961">
    <property type="entry name" value="Oxido-Kinase-like_Enzymes"/>
</dbReference>
<dbReference type="InterPro" id="IPR002575">
    <property type="entry name" value="Aminoglycoside_PTrfase"/>
</dbReference>
<evidence type="ECO:0000313" key="2">
    <source>
        <dbReference type="EMBL" id="KAA1416412.1"/>
    </source>
</evidence>
<dbReference type="InterPro" id="IPR015897">
    <property type="entry name" value="CHK_kinase-like"/>
</dbReference>
<reference evidence="2 3" key="1">
    <citation type="submission" date="2019-09" db="EMBL/GenBank/DDBJ databases">
        <title>Nocardioides panacisoli sp. nov., isolated from the soil of a ginseng field.</title>
        <authorList>
            <person name="Cho C."/>
        </authorList>
    </citation>
    <scope>NUCLEOTIDE SEQUENCE [LARGE SCALE GENOMIC DNA]</scope>
    <source>
        <strain evidence="2 3">BN130099</strain>
    </source>
</reference>
<name>A0A5B1L721_9ACTN</name>
<dbReference type="GO" id="GO:0016740">
    <property type="term" value="F:transferase activity"/>
    <property type="evidence" value="ECO:0007669"/>
    <property type="project" value="UniProtKB-KW"/>
</dbReference>
<dbReference type="SMART" id="SM00587">
    <property type="entry name" value="CHK"/>
    <property type="match status" value="1"/>
</dbReference>
<reference evidence="2 3" key="2">
    <citation type="submission" date="2019-09" db="EMBL/GenBank/DDBJ databases">
        <authorList>
            <person name="Jin C."/>
        </authorList>
    </citation>
    <scope>NUCLEOTIDE SEQUENCE [LARGE SCALE GENOMIC DNA]</scope>
    <source>
        <strain evidence="2 3">BN130099</strain>
    </source>
</reference>
<dbReference type="InterPro" id="IPR011009">
    <property type="entry name" value="Kinase-like_dom_sf"/>
</dbReference>
<accession>A0A5B1L721</accession>
<dbReference type="Proteomes" id="UP000325003">
    <property type="component" value="Unassembled WGS sequence"/>
</dbReference>
<dbReference type="PANTHER" id="PTHR23020:SF41">
    <property type="entry name" value="AMINOGLYCOSIDE PHOSPHOTRANSFERASE DOMAIN-CONTAINING PROTEIN"/>
    <property type="match status" value="1"/>
</dbReference>
<gene>
    <name evidence="2" type="ORF">F0U44_19040</name>
</gene>
<keyword evidence="3" id="KW-1185">Reference proteome</keyword>
<dbReference type="Pfam" id="PF01636">
    <property type="entry name" value="APH"/>
    <property type="match status" value="1"/>
</dbReference>
<comment type="caution">
    <text evidence="2">The sequence shown here is derived from an EMBL/GenBank/DDBJ whole genome shotgun (WGS) entry which is preliminary data.</text>
</comment>
<dbReference type="RefSeq" id="WP_149729953.1">
    <property type="nucleotide sequence ID" value="NZ_VUJV01000007.1"/>
</dbReference>
<dbReference type="Gene3D" id="3.90.1200.10">
    <property type="match status" value="1"/>
</dbReference>
<evidence type="ECO:0000313" key="3">
    <source>
        <dbReference type="Proteomes" id="UP000325003"/>
    </source>
</evidence>
<dbReference type="EMBL" id="VUJV01000007">
    <property type="protein sequence ID" value="KAA1416412.1"/>
    <property type="molecule type" value="Genomic_DNA"/>
</dbReference>
<dbReference type="SUPFAM" id="SSF56112">
    <property type="entry name" value="Protein kinase-like (PK-like)"/>
    <property type="match status" value="1"/>
</dbReference>
<keyword evidence="2" id="KW-0808">Transferase</keyword>
<evidence type="ECO:0000259" key="1">
    <source>
        <dbReference type="SMART" id="SM00587"/>
    </source>
</evidence>
<feature type="domain" description="CHK kinase-like" evidence="1">
    <location>
        <begin position="113"/>
        <end position="288"/>
    </location>
</feature>
<organism evidence="2 3">
    <name type="scientific">Nocardioides humilatus</name>
    <dbReference type="NCBI Taxonomy" id="2607660"/>
    <lineage>
        <taxon>Bacteria</taxon>
        <taxon>Bacillati</taxon>
        <taxon>Actinomycetota</taxon>
        <taxon>Actinomycetes</taxon>
        <taxon>Propionibacteriales</taxon>
        <taxon>Nocardioidaceae</taxon>
        <taxon>Nocardioides</taxon>
    </lineage>
</organism>
<dbReference type="PANTHER" id="PTHR23020">
    <property type="entry name" value="UNCHARACTERIZED NUCLEAR HORMONE RECEPTOR-RELATED"/>
    <property type="match status" value="1"/>
</dbReference>
<sequence>MSVLPVASVDELTPDWLTAALGREVSDVSATPVGTGQMGACYRLVLRGDPGLPATLLAKLPTADPAGRDFLHGSYAIETTFYAQLAPTLSIRVPTTSYAAISSDPAQRGVFTLLLEDLAPAVQGDQVRGCTPLQAAAALDNLAGLHAPRWCDPTLLEVEGLSLAGKDEADMLDAVFKDAVEIALGKLDGLVSAADAADLRAIAPYAGAWSVARPERFALVHGDYRLDNLLFHADGRVWAVDWQTLSLGLPARDVAFLLGTGLAPDARRATEEGLVASYHQRLIDLGVEDYAVEDCWDDYRFGMLQGPLIAVLGCAYSSTDSERGNRMFAAMVARSVAAMRDLGTLGLLETL</sequence>